<keyword evidence="2" id="KW-1185">Reference proteome</keyword>
<sequence length="45" mass="5326">MGKAIYQSHGENRHTCLLEQPKIAKILEGRKLTEPNMRNNHRRQK</sequence>
<dbReference type="EMBL" id="MRZU01000003">
    <property type="protein sequence ID" value="OUJ18874.1"/>
    <property type="molecule type" value="Genomic_DNA"/>
</dbReference>
<dbReference type="Proteomes" id="UP000195137">
    <property type="component" value="Unassembled WGS sequence"/>
</dbReference>
<name>A0A1Y3GFA3_9EURY</name>
<reference evidence="1 2" key="1">
    <citation type="submission" date="2016-12" db="EMBL/GenBank/DDBJ databases">
        <title>Discovery of methanogenic haloarchaea.</title>
        <authorList>
            <person name="Sorokin D.Y."/>
            <person name="Makarova K.S."/>
            <person name="Abbas B."/>
            <person name="Ferrer M."/>
            <person name="Golyshin P.N."/>
        </authorList>
    </citation>
    <scope>NUCLEOTIDE SEQUENCE [LARGE SCALE GENOMIC DNA]</scope>
    <source>
        <strain evidence="1">AMET1</strain>
    </source>
</reference>
<gene>
    <name evidence="1" type="ORF">AMET1_0525</name>
</gene>
<evidence type="ECO:0000313" key="1">
    <source>
        <dbReference type="EMBL" id="OUJ18874.1"/>
    </source>
</evidence>
<organism evidence="1 2">
    <name type="scientific">Methanonatronarchaeum thermophilum</name>
    <dbReference type="NCBI Taxonomy" id="1927129"/>
    <lineage>
        <taxon>Archaea</taxon>
        <taxon>Methanobacteriati</taxon>
        <taxon>Methanobacteriota</taxon>
        <taxon>Methanonatronarchaeia</taxon>
        <taxon>Methanonatronarchaeales</taxon>
        <taxon>Methanonatronarchaeaceae</taxon>
        <taxon>Methanonatronarchaeum</taxon>
    </lineage>
</organism>
<evidence type="ECO:0000313" key="2">
    <source>
        <dbReference type="Proteomes" id="UP000195137"/>
    </source>
</evidence>
<accession>A0A1Y3GFA3</accession>
<dbReference type="AlphaFoldDB" id="A0A1Y3GFA3"/>
<dbReference type="RefSeq" id="WP_161490731.1">
    <property type="nucleotide sequence ID" value="NZ_MRZU01000003.1"/>
</dbReference>
<protein>
    <submittedName>
        <fullName evidence="1">Uncharacterized protein</fullName>
    </submittedName>
</protein>
<comment type="caution">
    <text evidence="1">The sequence shown here is derived from an EMBL/GenBank/DDBJ whole genome shotgun (WGS) entry which is preliminary data.</text>
</comment>
<proteinExistence type="predicted"/>